<proteinExistence type="predicted"/>
<dbReference type="HOGENOM" id="CLU_109693_0_0_5"/>
<dbReference type="EMBL" id="JENY01000014">
    <property type="protein sequence ID" value="EXL07867.1"/>
    <property type="molecule type" value="Genomic_DNA"/>
</dbReference>
<organism evidence="2 3">
    <name type="scientific">Aquamicrobium defluvii</name>
    <dbReference type="NCBI Taxonomy" id="69279"/>
    <lineage>
        <taxon>Bacteria</taxon>
        <taxon>Pseudomonadati</taxon>
        <taxon>Pseudomonadota</taxon>
        <taxon>Alphaproteobacteria</taxon>
        <taxon>Hyphomicrobiales</taxon>
        <taxon>Phyllobacteriaceae</taxon>
        <taxon>Aquamicrobium</taxon>
    </lineage>
</organism>
<dbReference type="eggNOG" id="ENOG5032SD0">
    <property type="taxonomic scope" value="Bacteria"/>
</dbReference>
<dbReference type="STRING" id="69279.BG36_04580"/>
<evidence type="ECO:0000313" key="2">
    <source>
        <dbReference type="EMBL" id="EXL07867.1"/>
    </source>
</evidence>
<keyword evidence="1" id="KW-0732">Signal</keyword>
<sequence>MQTARPFTAFALALALALGAPGIAAAQTHAHDGAGEAAIEITLNNGAKWQGDQNMITGMTAIHGTMAANLETIHAGTLPADAGKEIAADIQKQLDFMIENCVLEPKVDEQFHVVLGEVMNGVSALEKGEVETGAVTIVQALNAYGEHFEHPGWQALN</sequence>
<name>A0A011TUP8_9HYPH</name>
<gene>
    <name evidence="2" type="ORF">BG36_04580</name>
</gene>
<feature type="chain" id="PRO_5001464353" description="DnrO protein" evidence="1">
    <location>
        <begin position="27"/>
        <end position="157"/>
    </location>
</feature>
<evidence type="ECO:0008006" key="4">
    <source>
        <dbReference type="Google" id="ProtNLM"/>
    </source>
</evidence>
<dbReference type="AlphaFoldDB" id="A0A011TUP8"/>
<evidence type="ECO:0000313" key="3">
    <source>
        <dbReference type="Proteomes" id="UP000019849"/>
    </source>
</evidence>
<dbReference type="PATRIC" id="fig|69279.3.peg.2308"/>
<dbReference type="Proteomes" id="UP000019849">
    <property type="component" value="Unassembled WGS sequence"/>
</dbReference>
<protein>
    <recommendedName>
        <fullName evidence="4">DnrO protein</fullName>
    </recommendedName>
</protein>
<evidence type="ECO:0000256" key="1">
    <source>
        <dbReference type="SAM" id="SignalP"/>
    </source>
</evidence>
<accession>A0A011TUP8</accession>
<reference evidence="2 3" key="1">
    <citation type="submission" date="2014-02" db="EMBL/GenBank/DDBJ databases">
        <title>Aquamicrobium defluvii Genome sequencing.</title>
        <authorList>
            <person name="Wang X."/>
        </authorList>
    </citation>
    <scope>NUCLEOTIDE SEQUENCE [LARGE SCALE GENOMIC DNA]</scope>
    <source>
        <strain evidence="2 3">W13Z1</strain>
    </source>
</reference>
<comment type="caution">
    <text evidence="2">The sequence shown here is derived from an EMBL/GenBank/DDBJ whole genome shotgun (WGS) entry which is preliminary data.</text>
</comment>
<feature type="signal peptide" evidence="1">
    <location>
        <begin position="1"/>
        <end position="26"/>
    </location>
</feature>